<evidence type="ECO:0000259" key="1">
    <source>
        <dbReference type="SMART" id="SM00960"/>
    </source>
</evidence>
<gene>
    <name evidence="2" type="ORF">OdinLCB4_001115</name>
</gene>
<dbReference type="EMBL" id="CP091871">
    <property type="protein sequence ID" value="WEU40560.1"/>
    <property type="molecule type" value="Genomic_DNA"/>
</dbReference>
<protein>
    <submittedName>
        <fullName evidence="2">Roadblock/LC7 domain-containing protein</fullName>
    </submittedName>
</protein>
<dbReference type="SMART" id="SM00960">
    <property type="entry name" value="Robl_LC7"/>
    <property type="match status" value="1"/>
</dbReference>
<feature type="domain" description="Roadblock/LAMTOR2" evidence="1">
    <location>
        <begin position="14"/>
        <end position="103"/>
    </location>
</feature>
<proteinExistence type="predicted"/>
<accession>A0AAF0D2N7</accession>
<name>A0AAF0D2N7_ODILC</name>
<dbReference type="SUPFAM" id="SSF103196">
    <property type="entry name" value="Roadblock/LC7 domain"/>
    <property type="match status" value="1"/>
</dbReference>
<reference evidence="2" key="1">
    <citation type="journal article" date="2017" name="Nature">
        <title>Asgard archaea illuminate the origin of eukaryotic cellular complexity.</title>
        <authorList>
            <person name="Zaremba-Niedzwiedzka K."/>
            <person name="Caceres E.F."/>
            <person name="Saw J.H."/>
            <person name="Backstrom D."/>
            <person name="Juzokaite L."/>
            <person name="Vancaester E."/>
            <person name="Seitz K.W."/>
            <person name="Anantharaman K."/>
            <person name="Starnawski P."/>
            <person name="Kjeldsen K.U."/>
            <person name="Scott M.B."/>
            <person name="Nunoura T."/>
            <person name="Banfield J.F."/>
            <person name="Schramm A."/>
            <person name="Baker B.J."/>
            <person name="Spang A."/>
            <person name="Ettema T.J.G."/>
        </authorList>
    </citation>
    <scope>NUCLEOTIDE SEQUENCE</scope>
    <source>
        <strain evidence="2">LCB_4</strain>
    </source>
</reference>
<dbReference type="Pfam" id="PF03259">
    <property type="entry name" value="Robl_LC7"/>
    <property type="match status" value="1"/>
</dbReference>
<dbReference type="KEGG" id="oyw:OdinLCB4_001115"/>
<dbReference type="Gene3D" id="3.30.450.30">
    <property type="entry name" value="Dynein light chain 2a, cytoplasmic"/>
    <property type="match status" value="1"/>
</dbReference>
<organism evidence="2 3">
    <name type="scientific">Odinarchaeota yellowstonii (strain LCB_4)</name>
    <dbReference type="NCBI Taxonomy" id="1841599"/>
    <lineage>
        <taxon>Archaea</taxon>
        <taxon>Promethearchaeati</taxon>
        <taxon>Candidatus Odinarchaeota</taxon>
        <taxon>Candidatus Odinarchaeia</taxon>
        <taxon>Candidatus Odinarchaeales</taxon>
        <taxon>Candidatus Odinarchaeaceae</taxon>
        <taxon>Candidatus Odinarchaeum</taxon>
    </lineage>
</organism>
<evidence type="ECO:0000313" key="2">
    <source>
        <dbReference type="EMBL" id="WEU40560.1"/>
    </source>
</evidence>
<evidence type="ECO:0000313" key="3">
    <source>
        <dbReference type="Proteomes" id="UP000186851"/>
    </source>
</evidence>
<dbReference type="Proteomes" id="UP000186851">
    <property type="component" value="Chromosome"/>
</dbReference>
<sequence length="213" mass="23292">MSKPEEIKEKREEVMRLLKELEQKTDLEATAVVTKDGIRLACSVSAEMDADIFSAAAAAMVNLGSMTIRRLRQGELKEVIIKGDEGYTIVTEAGPTTMLVAAGRQSYRLGYYLGVLKKYAKDIAEILSGLEAPVEEIAEAAQPTLEEGGQPVNIIGEGEQIGEREKATVNIEKVDANKKISEITEEEKSAFESERKAILEALKALGWEESSSE</sequence>
<reference evidence="2" key="2">
    <citation type="journal article" date="2022" name="Nat. Microbiol.">
        <title>A closed Candidatus Odinarchaeum chromosome exposes Asgard archaeal viruses.</title>
        <authorList>
            <person name="Tamarit D."/>
            <person name="Caceres E.F."/>
            <person name="Krupovic M."/>
            <person name="Nijland R."/>
            <person name="Eme L."/>
            <person name="Robinson N.P."/>
            <person name="Ettema T.J.G."/>
        </authorList>
    </citation>
    <scope>NUCLEOTIDE SEQUENCE</scope>
    <source>
        <strain evidence="2">LCB_4</strain>
    </source>
</reference>
<dbReference type="AlphaFoldDB" id="A0AAF0D2N7"/>
<dbReference type="InterPro" id="IPR004942">
    <property type="entry name" value="Roadblock/LAMTOR2_dom"/>
</dbReference>